<reference evidence="1 2" key="1">
    <citation type="submission" date="2014-06" db="EMBL/GenBank/DDBJ databases">
        <authorList>
            <person name="Swart Estienne"/>
        </authorList>
    </citation>
    <scope>NUCLEOTIDE SEQUENCE [LARGE SCALE GENOMIC DNA]</scope>
    <source>
        <strain evidence="1 2">130c</strain>
    </source>
</reference>
<sequence>MISHQNLQDPFDFMIDHFLQPTMQWHESFNEADLFQNLNEQYECDQFHYILVDLHFSATEMNIQPLCPDVFDNAHLKRRKGRANH</sequence>
<evidence type="ECO:0000313" key="1">
    <source>
        <dbReference type="EMBL" id="CDW88515.1"/>
    </source>
</evidence>
<name>A0A078B1S8_STYLE</name>
<dbReference type="AlphaFoldDB" id="A0A078B1S8"/>
<dbReference type="Proteomes" id="UP000039865">
    <property type="component" value="Unassembled WGS sequence"/>
</dbReference>
<organism evidence="1 2">
    <name type="scientific">Stylonychia lemnae</name>
    <name type="common">Ciliate</name>
    <dbReference type="NCBI Taxonomy" id="5949"/>
    <lineage>
        <taxon>Eukaryota</taxon>
        <taxon>Sar</taxon>
        <taxon>Alveolata</taxon>
        <taxon>Ciliophora</taxon>
        <taxon>Intramacronucleata</taxon>
        <taxon>Spirotrichea</taxon>
        <taxon>Stichotrichia</taxon>
        <taxon>Sporadotrichida</taxon>
        <taxon>Oxytrichidae</taxon>
        <taxon>Stylonychinae</taxon>
        <taxon>Stylonychia</taxon>
    </lineage>
</organism>
<protein>
    <submittedName>
        <fullName evidence="1">Uncharacterized protein</fullName>
    </submittedName>
</protein>
<evidence type="ECO:0000313" key="2">
    <source>
        <dbReference type="Proteomes" id="UP000039865"/>
    </source>
</evidence>
<gene>
    <name evidence="1" type="primary">Contig1830.g1982</name>
    <name evidence="1" type="ORF">STYLEM_17637</name>
</gene>
<proteinExistence type="predicted"/>
<accession>A0A078B1S8</accession>
<dbReference type="EMBL" id="CCKQ01016648">
    <property type="protein sequence ID" value="CDW88515.1"/>
    <property type="molecule type" value="Genomic_DNA"/>
</dbReference>
<dbReference type="InParanoid" id="A0A078B1S8"/>
<keyword evidence="2" id="KW-1185">Reference proteome</keyword>